<proteinExistence type="predicted"/>
<gene>
    <name evidence="2" type="ORF">LZ536_08885</name>
</gene>
<dbReference type="EMBL" id="JAMGBD010000001">
    <property type="protein sequence ID" value="MCL6684010.1"/>
    <property type="molecule type" value="Genomic_DNA"/>
</dbReference>
<organism evidence="2 3">
    <name type="scientific">Sphingomonas alba</name>
    <dbReference type="NCBI Taxonomy" id="2908208"/>
    <lineage>
        <taxon>Bacteria</taxon>
        <taxon>Pseudomonadati</taxon>
        <taxon>Pseudomonadota</taxon>
        <taxon>Alphaproteobacteria</taxon>
        <taxon>Sphingomonadales</taxon>
        <taxon>Sphingomonadaceae</taxon>
        <taxon>Sphingomonas</taxon>
    </lineage>
</organism>
<sequence>MPGKFGLEGGMIPRNVRRMFDERDEPRFDVEGELQTATMTFRGKTHVVRVGNISKSGVMVIFADVPHIGEDVGLQLLDHGAVAGQVRWVREGRVGINFVAQLES</sequence>
<dbReference type="InterPro" id="IPR009875">
    <property type="entry name" value="PilZ_domain"/>
</dbReference>
<comment type="caution">
    <text evidence="2">The sequence shown here is derived from an EMBL/GenBank/DDBJ whole genome shotgun (WGS) entry which is preliminary data.</text>
</comment>
<accession>A0ABT0RN35</accession>
<evidence type="ECO:0000259" key="1">
    <source>
        <dbReference type="Pfam" id="PF07238"/>
    </source>
</evidence>
<keyword evidence="3" id="KW-1185">Reference proteome</keyword>
<dbReference type="RefSeq" id="WP_249848208.1">
    <property type="nucleotide sequence ID" value="NZ_JAMGBD010000001.1"/>
</dbReference>
<feature type="domain" description="PilZ" evidence="1">
    <location>
        <begin position="23"/>
        <end position="99"/>
    </location>
</feature>
<dbReference type="SUPFAM" id="SSF141371">
    <property type="entry name" value="PilZ domain-like"/>
    <property type="match status" value="1"/>
</dbReference>
<dbReference type="Proteomes" id="UP001165363">
    <property type="component" value="Unassembled WGS sequence"/>
</dbReference>
<name>A0ABT0RN35_9SPHN</name>
<protein>
    <submittedName>
        <fullName evidence="2">PilZ domain-containing protein</fullName>
    </submittedName>
</protein>
<evidence type="ECO:0000313" key="3">
    <source>
        <dbReference type="Proteomes" id="UP001165363"/>
    </source>
</evidence>
<reference evidence="2" key="1">
    <citation type="submission" date="2022-05" db="EMBL/GenBank/DDBJ databases">
        <authorList>
            <person name="Jo J.-H."/>
            <person name="Im W.-T."/>
        </authorList>
    </citation>
    <scope>NUCLEOTIDE SEQUENCE</scope>
    <source>
        <strain evidence="2">SE158</strain>
    </source>
</reference>
<evidence type="ECO:0000313" key="2">
    <source>
        <dbReference type="EMBL" id="MCL6684010.1"/>
    </source>
</evidence>
<dbReference type="Pfam" id="PF07238">
    <property type="entry name" value="PilZ"/>
    <property type="match status" value="1"/>
</dbReference>